<accession>A0A1A7XX06</accession>
<feature type="coiled-coil region" evidence="1">
    <location>
        <begin position="572"/>
        <end position="599"/>
    </location>
</feature>
<feature type="region of interest" description="Disordered" evidence="2">
    <location>
        <begin position="92"/>
        <end position="114"/>
    </location>
</feature>
<protein>
    <submittedName>
        <fullName evidence="3">Centriolar coiled coil protein 110kDa</fullName>
    </submittedName>
</protein>
<feature type="region of interest" description="Disordered" evidence="2">
    <location>
        <begin position="356"/>
        <end position="450"/>
    </location>
</feature>
<keyword evidence="1" id="KW-0175">Coiled coil</keyword>
<reference evidence="3" key="2">
    <citation type="submission" date="2016-06" db="EMBL/GenBank/DDBJ databases">
        <title>The genome of a short-lived fish provides insights into sex chromosome evolution and the genetic control of aging.</title>
        <authorList>
            <person name="Reichwald K."/>
            <person name="Felder M."/>
            <person name="Petzold A."/>
            <person name="Koch P."/>
            <person name="Groth M."/>
            <person name="Platzer M."/>
        </authorList>
    </citation>
    <scope>NUCLEOTIDE SEQUENCE</scope>
    <source>
        <tissue evidence="3">Brain</tissue>
    </source>
</reference>
<dbReference type="GO" id="GO:1903723">
    <property type="term" value="P:negative regulation of centriole elongation"/>
    <property type="evidence" value="ECO:0007669"/>
    <property type="project" value="TreeGrafter"/>
</dbReference>
<evidence type="ECO:0000256" key="2">
    <source>
        <dbReference type="SAM" id="MobiDB-lite"/>
    </source>
</evidence>
<feature type="compositionally biased region" description="Basic and acidic residues" evidence="2">
    <location>
        <begin position="371"/>
        <end position="398"/>
    </location>
</feature>
<gene>
    <name evidence="3" type="primary">CCP110</name>
</gene>
<dbReference type="GO" id="GO:0032053">
    <property type="term" value="P:ciliary basal body organization"/>
    <property type="evidence" value="ECO:0007669"/>
    <property type="project" value="TreeGrafter"/>
</dbReference>
<dbReference type="Pfam" id="PF16025">
    <property type="entry name" value="CaM_bind"/>
    <property type="match status" value="1"/>
</dbReference>
<feature type="region of interest" description="Disordered" evidence="2">
    <location>
        <begin position="777"/>
        <end position="804"/>
    </location>
</feature>
<dbReference type="PANTHER" id="PTHR13594">
    <property type="entry name" value="CENTRIOLAR COILED-COIL PROTEIN OF 110 KDA"/>
    <property type="match status" value="1"/>
</dbReference>
<reference evidence="3" key="1">
    <citation type="submission" date="2016-05" db="EMBL/GenBank/DDBJ databases">
        <authorList>
            <person name="Lavstsen T."/>
            <person name="Jespersen J.S."/>
        </authorList>
    </citation>
    <scope>NUCLEOTIDE SEQUENCE</scope>
    <source>
        <tissue evidence="3">Brain</tissue>
    </source>
</reference>
<dbReference type="GO" id="GO:0005814">
    <property type="term" value="C:centriole"/>
    <property type="evidence" value="ECO:0007669"/>
    <property type="project" value="InterPro"/>
</dbReference>
<feature type="region of interest" description="Disordered" evidence="2">
    <location>
        <begin position="309"/>
        <end position="338"/>
    </location>
</feature>
<dbReference type="AlphaFoldDB" id="A0A1A7XX06"/>
<name>A0A1A7XX06_9TELE</name>
<proteinExistence type="predicted"/>
<feature type="region of interest" description="Disordered" evidence="2">
    <location>
        <begin position="738"/>
        <end position="762"/>
    </location>
</feature>
<feature type="compositionally biased region" description="Polar residues" evidence="2">
    <location>
        <begin position="309"/>
        <end position="319"/>
    </location>
</feature>
<dbReference type="InterPro" id="IPR033207">
    <property type="entry name" value="CCP110"/>
</dbReference>
<feature type="region of interest" description="Disordered" evidence="2">
    <location>
        <begin position="817"/>
        <end position="843"/>
    </location>
</feature>
<dbReference type="EMBL" id="HADX01000384">
    <property type="protein sequence ID" value="SBP22616.1"/>
    <property type="molecule type" value="Transcribed_RNA"/>
</dbReference>
<dbReference type="GO" id="GO:0007099">
    <property type="term" value="P:centriole replication"/>
    <property type="evidence" value="ECO:0007669"/>
    <property type="project" value="InterPro"/>
</dbReference>
<feature type="coiled-coil region" evidence="1">
    <location>
        <begin position="868"/>
        <end position="896"/>
    </location>
</feature>
<dbReference type="GO" id="GO:0032465">
    <property type="term" value="P:regulation of cytokinesis"/>
    <property type="evidence" value="ECO:0007669"/>
    <property type="project" value="InterPro"/>
</dbReference>
<sequence length="1039" mass="116353">MEDYDKFVQLCFCQMRENKEEEEHSKPLSPSSVICFSGRAILPPLLSGRQREEMQRHRDEAQKAAPRRMAYVQSLLHSVQLRKTPTLEELLRTESSRPDDTSGVPYSEGSVGTVENLSSTSVNKLKNGGFLPPKTSTTSSAYNASPQRCHHEGCLIDRSDSQESPSCSCDGENRQSPTSGCVMSTENIASISGRVDLRSQKCHLSSSETREVVQVPDIISHPPIDGEELERSGLEFVLFSDLLGATSFHSDLVTCDPLGAELSDMSRLSCSVEHKGDVTVTTKHHPFNSTDKNEVVVAMRDKTCLLDNSDSSQTLNNSHCPIPELHKAPSDAEPVDNQINTHPMSLQALLKRSQEYRRRQRTLRNQAKSAKIQERTKEQSKASTEEQSLSDKENDDKGTLTAGCRTAKERRDTSNNVRGSKITGEKANFQSKDGKNKDLRSTEEETSFRNKLNTSQGFITESKQSHVLIQQLPASADTSHVQDTSGGTKHLENFPEEGRNYVTVPVPSFCRSPVPCKSKGSPKEGLTVHEAETLVGCSRLNQLQVKNVQPNHRNLVVEDDVTSVFTKTSQQIDQLEWDLSSLKDLISDLESTVKDQDQTESCWEVPRLSEFMQNHRHVQQRDEDDESWRLQRNQFLNFKNTREDLGPEPSFSGVDDALLPVQEKEPTVVKINQQRLQTTATGQETAERDSQQAASFTHLLTAKCLTSVAQRMQIPTMFRSVPTGNILSCDVLVLTGQKNRPESEERAPEGQSSVRSPSLNQSYDVDTPSGLWFLEGSSSDPVSQSHLGHEKCLTTESGGEEQRVLSKVKRRLLMHETEGAQERNADPSSAAGPVVRPTSSNPTAVVRRNEGFPKDQQEQLQQVHAAQVRALQDEHRKQQEELLQALAARYRLLQNVSPCSVSGSRPGDALTFSTLSQPLGPLPGRYRPLLAAAVKGFLTRRLLRTERVSQLVCTIRDTQQFLQAFRQQDASRGESCSRQDVLLQKRVALQLRAAHYEVYDIFFSLSAREQMQLISWDRELARERRHRQQVKQVVSVDIR</sequence>
<feature type="compositionally biased region" description="Polar residues" evidence="2">
    <location>
        <begin position="750"/>
        <end position="762"/>
    </location>
</feature>
<organism evidence="3">
    <name type="scientific">Iconisemion striatum</name>
    <dbReference type="NCBI Taxonomy" id="60296"/>
    <lineage>
        <taxon>Eukaryota</taxon>
        <taxon>Metazoa</taxon>
        <taxon>Chordata</taxon>
        <taxon>Craniata</taxon>
        <taxon>Vertebrata</taxon>
        <taxon>Euteleostomi</taxon>
        <taxon>Actinopterygii</taxon>
        <taxon>Neopterygii</taxon>
        <taxon>Teleostei</taxon>
        <taxon>Neoteleostei</taxon>
        <taxon>Acanthomorphata</taxon>
        <taxon>Ovalentaria</taxon>
        <taxon>Atherinomorphae</taxon>
        <taxon>Cyprinodontiformes</taxon>
        <taxon>Nothobranchiidae</taxon>
        <taxon>Iconisemion</taxon>
    </lineage>
</organism>
<feature type="compositionally biased region" description="Polar residues" evidence="2">
    <location>
        <begin position="777"/>
        <end position="786"/>
    </location>
</feature>
<feature type="compositionally biased region" description="Basic and acidic residues" evidence="2">
    <location>
        <begin position="432"/>
        <end position="448"/>
    </location>
</feature>
<feature type="region of interest" description="Disordered" evidence="2">
    <location>
        <begin position="160"/>
        <end position="180"/>
    </location>
</feature>
<evidence type="ECO:0000313" key="3">
    <source>
        <dbReference type="EMBL" id="SBP22616.1"/>
    </source>
</evidence>
<evidence type="ECO:0000256" key="1">
    <source>
        <dbReference type="SAM" id="Coils"/>
    </source>
</evidence>
<dbReference type="PANTHER" id="PTHR13594:SF2">
    <property type="entry name" value="SI:CH73-100L22.3"/>
    <property type="match status" value="1"/>
</dbReference>
<feature type="compositionally biased region" description="Basic and acidic residues" evidence="2">
    <location>
        <begin position="739"/>
        <end position="748"/>
    </location>
</feature>